<comment type="similarity">
    <text evidence="3">Belongs to the peptidase M28 family.</text>
</comment>
<dbReference type="Pfam" id="PF07690">
    <property type="entry name" value="MFS_1"/>
    <property type="match status" value="1"/>
</dbReference>
<keyword evidence="10 15" id="KW-1133">Transmembrane helix</keyword>
<dbReference type="EMBL" id="JAATIS010001241">
    <property type="protein sequence ID" value="KAG2466495.1"/>
    <property type="molecule type" value="Genomic_DNA"/>
</dbReference>
<evidence type="ECO:0000313" key="19">
    <source>
        <dbReference type="Proteomes" id="UP000886611"/>
    </source>
</evidence>
<evidence type="ECO:0000256" key="13">
    <source>
        <dbReference type="ARBA" id="ARBA00023180"/>
    </source>
</evidence>
<dbReference type="InterPro" id="IPR045175">
    <property type="entry name" value="M28_fam"/>
</dbReference>
<feature type="transmembrane region" description="Helical" evidence="15">
    <location>
        <begin position="810"/>
        <end position="832"/>
    </location>
</feature>
<feature type="transmembrane region" description="Helical" evidence="15">
    <location>
        <begin position="386"/>
        <end position="409"/>
    </location>
</feature>
<dbReference type="Gene3D" id="3.40.630.10">
    <property type="entry name" value="Zn peptidases"/>
    <property type="match status" value="1"/>
</dbReference>
<feature type="transmembrane region" description="Helical" evidence="15">
    <location>
        <begin position="327"/>
        <end position="348"/>
    </location>
</feature>
<feature type="transmembrane region" description="Helical" evidence="15">
    <location>
        <begin position="115"/>
        <end position="139"/>
    </location>
</feature>
<dbReference type="InterPro" id="IPR011701">
    <property type="entry name" value="MFS"/>
</dbReference>
<keyword evidence="13" id="KW-0325">Glycoprotein</keyword>
<feature type="non-terminal residue" evidence="18">
    <location>
        <position position="1176"/>
    </location>
</feature>
<evidence type="ECO:0000256" key="9">
    <source>
        <dbReference type="ARBA" id="ARBA00022833"/>
    </source>
</evidence>
<keyword evidence="5 15" id="KW-0812">Transmembrane</keyword>
<protein>
    <recommendedName>
        <fullName evidence="14">Endoplasmic reticulum metallopeptidase 1</fullName>
    </recommendedName>
</protein>
<evidence type="ECO:0000256" key="8">
    <source>
        <dbReference type="ARBA" id="ARBA00022824"/>
    </source>
</evidence>
<evidence type="ECO:0000256" key="1">
    <source>
        <dbReference type="ARBA" id="ARBA00001947"/>
    </source>
</evidence>
<evidence type="ECO:0000256" key="5">
    <source>
        <dbReference type="ARBA" id="ARBA00022692"/>
    </source>
</evidence>
<evidence type="ECO:0000259" key="16">
    <source>
        <dbReference type="Pfam" id="PF04389"/>
    </source>
</evidence>
<comment type="caution">
    <text evidence="18">The sequence shown here is derived from an EMBL/GenBank/DDBJ whole genome shotgun (WGS) entry which is preliminary data.</text>
</comment>
<evidence type="ECO:0000256" key="7">
    <source>
        <dbReference type="ARBA" id="ARBA00022801"/>
    </source>
</evidence>
<dbReference type="Pfam" id="PF22249">
    <property type="entry name" value="ERMP1-TM"/>
    <property type="match status" value="1"/>
</dbReference>
<organism evidence="18 19">
    <name type="scientific">Polypterus senegalus</name>
    <name type="common">Senegal bichir</name>
    <dbReference type="NCBI Taxonomy" id="55291"/>
    <lineage>
        <taxon>Eukaryota</taxon>
        <taxon>Metazoa</taxon>
        <taxon>Chordata</taxon>
        <taxon>Craniata</taxon>
        <taxon>Vertebrata</taxon>
        <taxon>Euteleostomi</taxon>
        <taxon>Actinopterygii</taxon>
        <taxon>Polypteriformes</taxon>
        <taxon>Polypteridae</taxon>
        <taxon>Polypterus</taxon>
    </lineage>
</organism>
<evidence type="ECO:0000256" key="4">
    <source>
        <dbReference type="ARBA" id="ARBA00022670"/>
    </source>
</evidence>
<feature type="transmembrane region" description="Helical" evidence="15">
    <location>
        <begin position="904"/>
        <end position="923"/>
    </location>
</feature>
<dbReference type="Gene3D" id="1.20.1250.20">
    <property type="entry name" value="MFS general substrate transporter like domains"/>
    <property type="match status" value="2"/>
</dbReference>
<gene>
    <name evidence="18" type="primary">Ermp1_1</name>
    <name evidence="18" type="ORF">GTO96_0020927</name>
</gene>
<keyword evidence="19" id="KW-1185">Reference proteome</keyword>
<feature type="transmembrane region" description="Helical" evidence="15">
    <location>
        <begin position="12"/>
        <end position="31"/>
    </location>
</feature>
<keyword evidence="11" id="KW-0482">Metalloprotease</keyword>
<dbReference type="InterPro" id="IPR036259">
    <property type="entry name" value="MFS_trans_sf"/>
</dbReference>
<feature type="domain" description="Peptidase M28" evidence="16">
    <location>
        <begin position="509"/>
        <end position="702"/>
    </location>
</feature>
<dbReference type="InterPro" id="IPR053974">
    <property type="entry name" value="ERMP1_1-A_TM"/>
</dbReference>
<dbReference type="PANTHER" id="PTHR12147">
    <property type="entry name" value="METALLOPEPTIDASE M28 FAMILY MEMBER"/>
    <property type="match status" value="1"/>
</dbReference>
<feature type="transmembrane region" description="Helical" evidence="15">
    <location>
        <begin position="151"/>
        <end position="173"/>
    </location>
</feature>
<keyword evidence="6" id="KW-0479">Metal-binding</keyword>
<dbReference type="CDD" id="cd03875">
    <property type="entry name" value="M28_Fxna_like"/>
    <property type="match status" value="1"/>
</dbReference>
<feature type="transmembrane region" description="Helical" evidence="15">
    <location>
        <begin position="736"/>
        <end position="756"/>
    </location>
</feature>
<dbReference type="GO" id="GO:0006508">
    <property type="term" value="P:proteolysis"/>
    <property type="evidence" value="ECO:0007669"/>
    <property type="project" value="UniProtKB-KW"/>
</dbReference>
<evidence type="ECO:0000256" key="3">
    <source>
        <dbReference type="ARBA" id="ARBA00010918"/>
    </source>
</evidence>
<evidence type="ECO:0000256" key="14">
    <source>
        <dbReference type="ARBA" id="ARBA00070956"/>
    </source>
</evidence>
<feature type="transmembrane region" description="Helical" evidence="15">
    <location>
        <begin position="87"/>
        <end position="109"/>
    </location>
</feature>
<dbReference type="SUPFAM" id="SSF53187">
    <property type="entry name" value="Zn-dependent exopeptidases"/>
    <property type="match status" value="1"/>
</dbReference>
<feature type="non-terminal residue" evidence="18">
    <location>
        <position position="1"/>
    </location>
</feature>
<feature type="transmembrane region" description="Helical" evidence="15">
    <location>
        <begin position="415"/>
        <end position="435"/>
    </location>
</feature>
<keyword evidence="7" id="KW-0378">Hydrolase</keyword>
<dbReference type="InterPro" id="IPR007484">
    <property type="entry name" value="Peptidase_M28"/>
</dbReference>
<evidence type="ECO:0000256" key="12">
    <source>
        <dbReference type="ARBA" id="ARBA00023136"/>
    </source>
</evidence>
<keyword evidence="4" id="KW-0645">Protease</keyword>
<evidence type="ECO:0000313" key="18">
    <source>
        <dbReference type="EMBL" id="KAG2466495.1"/>
    </source>
</evidence>
<proteinExistence type="inferred from homology"/>
<evidence type="ECO:0000259" key="17">
    <source>
        <dbReference type="Pfam" id="PF22249"/>
    </source>
</evidence>
<feature type="domain" description="Endoplasmic reticulum metallopeptidase 1/1-A TM" evidence="17">
    <location>
        <begin position="768"/>
        <end position="960"/>
    </location>
</feature>
<dbReference type="Pfam" id="PF04389">
    <property type="entry name" value="Peptidase_M28"/>
    <property type="match status" value="1"/>
</dbReference>
<dbReference type="GO" id="GO:0046872">
    <property type="term" value="F:metal ion binding"/>
    <property type="evidence" value="ECO:0007669"/>
    <property type="project" value="UniProtKB-KW"/>
</dbReference>
<dbReference type="GO" id="GO:0022857">
    <property type="term" value="F:transmembrane transporter activity"/>
    <property type="evidence" value="ECO:0007669"/>
    <property type="project" value="InterPro"/>
</dbReference>
<dbReference type="InterPro" id="IPR048024">
    <property type="entry name" value="Fxna-like_M28_dom"/>
</dbReference>
<accession>A0A8X7XFH6</accession>
<feature type="transmembrane region" description="Helical" evidence="15">
    <location>
        <begin position="300"/>
        <end position="320"/>
    </location>
</feature>
<feature type="transmembrane region" description="Helical" evidence="15">
    <location>
        <begin position="185"/>
        <end position="205"/>
    </location>
</feature>
<dbReference type="PANTHER" id="PTHR12147:SF22">
    <property type="entry name" value="ENDOPLASMIC RETICULUM METALLOPEPTIDASE 1"/>
    <property type="match status" value="1"/>
</dbReference>
<dbReference type="AlphaFoldDB" id="A0A8X7XFH6"/>
<feature type="transmembrane region" description="Helical" evidence="15">
    <location>
        <begin position="354"/>
        <end position="374"/>
    </location>
</feature>
<keyword evidence="9" id="KW-0862">Zinc</keyword>
<comment type="subcellular location">
    <subcellularLocation>
        <location evidence="2">Endoplasmic reticulum membrane</location>
        <topology evidence="2">Multi-pass membrane protein</topology>
    </subcellularLocation>
</comment>
<reference evidence="18 19" key="1">
    <citation type="journal article" date="2021" name="Cell">
        <title>Tracing the genetic footprints of vertebrate landing in non-teleost ray-finned fishes.</title>
        <authorList>
            <person name="Bi X."/>
            <person name="Wang K."/>
            <person name="Yang L."/>
            <person name="Pan H."/>
            <person name="Jiang H."/>
            <person name="Wei Q."/>
            <person name="Fang M."/>
            <person name="Yu H."/>
            <person name="Zhu C."/>
            <person name="Cai Y."/>
            <person name="He Y."/>
            <person name="Gan X."/>
            <person name="Zeng H."/>
            <person name="Yu D."/>
            <person name="Zhu Y."/>
            <person name="Jiang H."/>
            <person name="Qiu Q."/>
            <person name="Yang H."/>
            <person name="Zhang Y.E."/>
            <person name="Wang W."/>
            <person name="Zhu M."/>
            <person name="He S."/>
            <person name="Zhang G."/>
        </authorList>
    </citation>
    <scope>NUCLEOTIDE SEQUENCE [LARGE SCALE GENOMIC DNA]</scope>
    <source>
        <strain evidence="18">Bchr_013</strain>
    </source>
</reference>
<dbReference type="Proteomes" id="UP000886611">
    <property type="component" value="Unassembled WGS sequence"/>
</dbReference>
<dbReference type="SUPFAM" id="SSF103473">
    <property type="entry name" value="MFS general substrate transporter"/>
    <property type="match status" value="1"/>
</dbReference>
<name>A0A8X7XFH6_POLSE</name>
<comment type="cofactor">
    <cofactor evidence="1">
        <name>Zn(2+)</name>
        <dbReference type="ChEBI" id="CHEBI:29105"/>
    </cofactor>
</comment>
<keyword evidence="12 15" id="KW-0472">Membrane</keyword>
<feature type="transmembrane region" description="Helical" evidence="15">
    <location>
        <begin position="943"/>
        <end position="960"/>
    </location>
</feature>
<evidence type="ECO:0000256" key="10">
    <source>
        <dbReference type="ARBA" id="ARBA00022989"/>
    </source>
</evidence>
<evidence type="ECO:0000256" key="6">
    <source>
        <dbReference type="ARBA" id="ARBA00022723"/>
    </source>
</evidence>
<dbReference type="FunFam" id="3.40.630.10:FF:000008">
    <property type="entry name" value="Endoplasmic reticulum metallopeptidase 1"/>
    <property type="match status" value="1"/>
</dbReference>
<sequence length="1176" mass="130436">MLPYWLSCVEPLVFIAQVGSAFFDTGLLMVAKERSNDTDGHIPGGKAQQNEISNFYMVYNMISGFMPFVPAFLLARIGDKKNRKIPICCPLVGYLLSRCLLLLVIVYHWPLQVMYAAATLRGMAGSFTSYWAGIMALASEESNERRRSFRLVTIELVYGIAGFLGSIASGHIFNVFTVRRSHGTLLAALSVGLYAICLLYSLFLLKVPKAAAASPTERESAVNSGSAIGDSSERTKLLLRRASNTGLTAAGQTLPSIDRVTIGLLFVGSTLYNVSVDGAVDILPTFVVTKPLNWTAEQVGYGNAAGFVIFITSFLGVTVFSRCARDTTIIIIGIVSFLSGMLVMAFVVKTYQFYIARALNLFALMTMPTIRSMLSKQVDASSYGKIFVLLELSFTLASVVTSPIFTKIYQATLDWFAGFCFILSSILSFLAIIPIGKHLETITAFGPRPVGSPQNEISTVNYLLSQIEMIKDKSKQNVHTITVDVQKPTGSFSIDFLGGFTSYYDKVTNVAVKLEPQGGAKHALLANCHFDSVANSPGACDDAVSCSIMLEVLHSLSNLSIPLKHSIIFLFNGAEENILQASHGFITQHPWAKLVRAFINLEAAGVGGKEIVFQTGPENPWLVQAYVRAAKHPFASVIGQEVFQSGIIPSDTDFRIYRDFGHIPGIDLAFIENGYIYHTKYDTPDRILTESIQRAGENILAVLKLLATTNELSDSAQYQHGNVVFFDLLGFFMVAYPARVGTIINSIVAMVTLIYLGKKMLLPNGGKYMHDLLYGIGITVAGWFITLISVLIVAVFISLIGRAMFWYHHFYTSILLYGSVCVAKLLLVHTLAKNLFYGKVSPFFLGELHFDVSLTLWCCALILLTQQGLCSAYVPMLMVAFPLLTKLFLQKELKQQGATVKYTVLYLLGLSLPYVHFMFLIWALFEIFCPILGRSGTEIPPDIVLASLIAGCTIILSSYFHTTRTFHDLDGNVIKKDSGVWINGFDYTGINYVTPHINEINENIRTKCDNELPYCGFPWFLPVKFLVKKNWYLPGPEVQPKNPPQFTLVSRHETEWGTTNLTFQATGPSHMSIYFLTRNGAKLISWSFGDGSPEFNLDGEYFIFYSHGLDYSAWNFWLEIQGPHTDSVEGIISVGVASHYFHGGEQNTEVLESLLLRFPDWSFPSHWVSTYHLFEY</sequence>
<dbReference type="GO" id="GO:0005789">
    <property type="term" value="C:endoplasmic reticulum membrane"/>
    <property type="evidence" value="ECO:0007669"/>
    <property type="project" value="UniProtKB-SubCell"/>
</dbReference>
<dbReference type="GO" id="GO:0008235">
    <property type="term" value="F:metalloexopeptidase activity"/>
    <property type="evidence" value="ECO:0007669"/>
    <property type="project" value="InterPro"/>
</dbReference>
<feature type="transmembrane region" description="Helical" evidence="15">
    <location>
        <begin position="852"/>
        <end position="884"/>
    </location>
</feature>
<evidence type="ECO:0000256" key="11">
    <source>
        <dbReference type="ARBA" id="ARBA00023049"/>
    </source>
</evidence>
<feature type="transmembrane region" description="Helical" evidence="15">
    <location>
        <begin position="56"/>
        <end position="75"/>
    </location>
</feature>
<evidence type="ECO:0000256" key="15">
    <source>
        <dbReference type="SAM" id="Phobius"/>
    </source>
</evidence>
<feature type="transmembrane region" description="Helical" evidence="15">
    <location>
        <begin position="776"/>
        <end position="798"/>
    </location>
</feature>
<keyword evidence="8" id="KW-0256">Endoplasmic reticulum</keyword>
<evidence type="ECO:0000256" key="2">
    <source>
        <dbReference type="ARBA" id="ARBA00004477"/>
    </source>
</evidence>